<keyword evidence="2" id="KW-1185">Reference proteome</keyword>
<accession>A0A8K0DR99</accession>
<sequence>MHLTTFQHTRDWRCKLRRYADELEMDAALFYIRKRMINYPQMYDQRAIVTHRMFRVGDEEEDELADTVDWEKEMKDSPFDMYALGTLPIGSKSWLDVDYVADAPYACPFIIVWRAATAYWRRTPMRPVFLIILLENTATAYGGDRPMRVRYYACNTRRDIGSGRRPQMAGTGHMRPAFTDHFIRRIRTVMAGPQDAVPYDHFASRCSPAHFDHFVENTSTAYRQRTAKMRVPRIYHFASKTDRDWRGGPPICGRVFDHFMQNTATAYRRPDAY</sequence>
<comment type="caution">
    <text evidence="1">The sequence shown here is derived from an EMBL/GenBank/DDBJ whole genome shotgun (WGS) entry which is preliminary data.</text>
</comment>
<name>A0A8K0DR99_9ROSA</name>
<evidence type="ECO:0000313" key="2">
    <source>
        <dbReference type="Proteomes" id="UP000796880"/>
    </source>
</evidence>
<dbReference type="OrthoDB" id="1302742at2759"/>
<proteinExistence type="predicted"/>
<reference evidence="1" key="1">
    <citation type="submission" date="2020-03" db="EMBL/GenBank/DDBJ databases">
        <title>A high-quality chromosome-level genome assembly of a woody plant with both climbing and erect habits, Rhamnella rubrinervis.</title>
        <authorList>
            <person name="Lu Z."/>
            <person name="Yang Y."/>
            <person name="Zhu X."/>
            <person name="Sun Y."/>
        </authorList>
    </citation>
    <scope>NUCLEOTIDE SEQUENCE</scope>
    <source>
        <strain evidence="1">BYM</strain>
        <tissue evidence="1">Leaf</tissue>
    </source>
</reference>
<gene>
    <name evidence="1" type="ORF">FNV43_RR24821</name>
</gene>
<evidence type="ECO:0000313" key="1">
    <source>
        <dbReference type="EMBL" id="KAF3433718.1"/>
    </source>
</evidence>
<organism evidence="1 2">
    <name type="scientific">Rhamnella rubrinervis</name>
    <dbReference type="NCBI Taxonomy" id="2594499"/>
    <lineage>
        <taxon>Eukaryota</taxon>
        <taxon>Viridiplantae</taxon>
        <taxon>Streptophyta</taxon>
        <taxon>Embryophyta</taxon>
        <taxon>Tracheophyta</taxon>
        <taxon>Spermatophyta</taxon>
        <taxon>Magnoliopsida</taxon>
        <taxon>eudicotyledons</taxon>
        <taxon>Gunneridae</taxon>
        <taxon>Pentapetalae</taxon>
        <taxon>rosids</taxon>
        <taxon>fabids</taxon>
        <taxon>Rosales</taxon>
        <taxon>Rhamnaceae</taxon>
        <taxon>rhamnoid group</taxon>
        <taxon>Rhamneae</taxon>
        <taxon>Rhamnella</taxon>
    </lineage>
</organism>
<protein>
    <submittedName>
        <fullName evidence="1">Uncharacterized protein</fullName>
    </submittedName>
</protein>
<dbReference type="EMBL" id="VOIH02000011">
    <property type="protein sequence ID" value="KAF3433718.1"/>
    <property type="molecule type" value="Genomic_DNA"/>
</dbReference>
<dbReference type="AlphaFoldDB" id="A0A8K0DR99"/>
<dbReference type="Proteomes" id="UP000796880">
    <property type="component" value="Unassembled WGS sequence"/>
</dbReference>